<reference evidence="2 3" key="1">
    <citation type="submission" date="2019-02" db="EMBL/GenBank/DDBJ databases">
        <title>Deep-cultivation of Planctomycetes and their phenomic and genomic characterization uncovers novel biology.</title>
        <authorList>
            <person name="Wiegand S."/>
            <person name="Jogler M."/>
            <person name="Boedeker C."/>
            <person name="Pinto D."/>
            <person name="Vollmers J."/>
            <person name="Rivas-Marin E."/>
            <person name="Kohn T."/>
            <person name="Peeters S.H."/>
            <person name="Heuer A."/>
            <person name="Rast P."/>
            <person name="Oberbeckmann S."/>
            <person name="Bunk B."/>
            <person name="Jeske O."/>
            <person name="Meyerdierks A."/>
            <person name="Storesund J.E."/>
            <person name="Kallscheuer N."/>
            <person name="Luecker S."/>
            <person name="Lage O.M."/>
            <person name="Pohl T."/>
            <person name="Merkel B.J."/>
            <person name="Hornburger P."/>
            <person name="Mueller R.-W."/>
            <person name="Bruemmer F."/>
            <person name="Labrenz M."/>
            <person name="Spormann A.M."/>
            <person name="Op den Camp H."/>
            <person name="Overmann J."/>
            <person name="Amann R."/>
            <person name="Jetten M.S.M."/>
            <person name="Mascher T."/>
            <person name="Medema M.H."/>
            <person name="Devos D.P."/>
            <person name="Kaster A.-K."/>
            <person name="Ovreas L."/>
            <person name="Rohde M."/>
            <person name="Galperin M.Y."/>
            <person name="Jogler C."/>
        </authorList>
    </citation>
    <scope>NUCLEOTIDE SEQUENCE [LARGE SCALE GENOMIC DNA]</scope>
    <source>
        <strain evidence="2 3">Pan216</strain>
    </source>
</reference>
<feature type="domain" description="IrrE N-terminal-like" evidence="1">
    <location>
        <begin position="1"/>
        <end position="71"/>
    </location>
</feature>
<dbReference type="InterPro" id="IPR010359">
    <property type="entry name" value="IrrE_HExxH"/>
</dbReference>
<gene>
    <name evidence="2" type="ORF">Pan216_12930</name>
</gene>
<proteinExistence type="predicted"/>
<dbReference type="OrthoDB" id="9794834at2"/>
<dbReference type="Gene3D" id="1.10.10.2910">
    <property type="match status" value="1"/>
</dbReference>
<sequence length="106" mass="11959">MIYVREGLHPKHQEFVIAHEIGELTMSTIERRSGEEIDDARLMEVMANRFACQLMVPHRWFANDYWRTGGDLETLQGIYSTAPANVIKVAIGALLAIEGEPFELAA</sequence>
<evidence type="ECO:0000259" key="1">
    <source>
        <dbReference type="Pfam" id="PF06114"/>
    </source>
</evidence>
<dbReference type="EMBL" id="CP036279">
    <property type="protein sequence ID" value="QDU60452.1"/>
    <property type="molecule type" value="Genomic_DNA"/>
</dbReference>
<protein>
    <recommendedName>
        <fullName evidence="1">IrrE N-terminal-like domain-containing protein</fullName>
    </recommendedName>
</protein>
<accession>A0A518B0I5</accession>
<dbReference type="RefSeq" id="WP_145256297.1">
    <property type="nucleotide sequence ID" value="NZ_CP036279.1"/>
</dbReference>
<evidence type="ECO:0000313" key="3">
    <source>
        <dbReference type="Proteomes" id="UP000317093"/>
    </source>
</evidence>
<keyword evidence="3" id="KW-1185">Reference proteome</keyword>
<dbReference type="AlphaFoldDB" id="A0A518B0I5"/>
<organism evidence="2 3">
    <name type="scientific">Kolteria novifilia</name>
    <dbReference type="NCBI Taxonomy" id="2527975"/>
    <lineage>
        <taxon>Bacteria</taxon>
        <taxon>Pseudomonadati</taxon>
        <taxon>Planctomycetota</taxon>
        <taxon>Planctomycetia</taxon>
        <taxon>Kolteriales</taxon>
        <taxon>Kolteriaceae</taxon>
        <taxon>Kolteria</taxon>
    </lineage>
</organism>
<dbReference type="KEGG" id="knv:Pan216_12930"/>
<dbReference type="Pfam" id="PF06114">
    <property type="entry name" value="Peptidase_M78"/>
    <property type="match status" value="1"/>
</dbReference>
<name>A0A518B0I5_9BACT</name>
<dbReference type="Proteomes" id="UP000317093">
    <property type="component" value="Chromosome"/>
</dbReference>
<evidence type="ECO:0000313" key="2">
    <source>
        <dbReference type="EMBL" id="QDU60452.1"/>
    </source>
</evidence>